<feature type="transmembrane region" description="Helical" evidence="1">
    <location>
        <begin position="6"/>
        <end position="24"/>
    </location>
</feature>
<dbReference type="RefSeq" id="WP_062819364.1">
    <property type="nucleotide sequence ID" value="NZ_CP014352.1"/>
</dbReference>
<evidence type="ECO:0000256" key="1">
    <source>
        <dbReference type="SAM" id="Phobius"/>
    </source>
</evidence>
<keyword evidence="5" id="KW-1185">Reference proteome</keyword>
<dbReference type="Proteomes" id="UP000075221">
    <property type="component" value="Chromosome"/>
</dbReference>
<dbReference type="AlphaFoldDB" id="A0AAC8YEQ4"/>
<organism evidence="2 4">
    <name type="scientific">Acidipropionibacterium acidipropionici</name>
    <dbReference type="NCBI Taxonomy" id="1748"/>
    <lineage>
        <taxon>Bacteria</taxon>
        <taxon>Bacillati</taxon>
        <taxon>Actinomycetota</taxon>
        <taxon>Actinomycetes</taxon>
        <taxon>Propionibacteriales</taxon>
        <taxon>Propionibacteriaceae</taxon>
        <taxon>Acidipropionibacterium</taxon>
    </lineage>
</organism>
<evidence type="ECO:0000313" key="5">
    <source>
        <dbReference type="Proteomes" id="UP000178666"/>
    </source>
</evidence>
<name>A0AAC8YEQ4_9ACTN</name>
<dbReference type="EMBL" id="CP014352">
    <property type="protein sequence ID" value="AMS05178.1"/>
    <property type="molecule type" value="Genomic_DNA"/>
</dbReference>
<evidence type="ECO:0000313" key="2">
    <source>
        <dbReference type="EMBL" id="AMS05178.1"/>
    </source>
</evidence>
<protein>
    <submittedName>
        <fullName evidence="2">Uncharacterized protein</fullName>
    </submittedName>
</protein>
<keyword evidence="1" id="KW-0472">Membrane</keyword>
<reference evidence="3 5" key="1">
    <citation type="journal article" date="2016" name="Plant Dis.">
        <title>Improved production of propionic acid using genome shuffling.</title>
        <authorList>
            <person name="Luna-Flores C.H."/>
            <person name="Palfreyman R.W."/>
            <person name="Kromer J.O."/>
            <person name="Nielsen L.K."/>
            <person name="Marcellin E."/>
        </authorList>
    </citation>
    <scope>NUCLEOTIDE SEQUENCE [LARGE SCALE GENOMIC DNA]</scope>
    <source>
        <strain evidence="3 5">F3E8</strain>
    </source>
</reference>
<evidence type="ECO:0000313" key="3">
    <source>
        <dbReference type="EMBL" id="AOZ46658.1"/>
    </source>
</evidence>
<sequence length="208" mass="21515">MAVPTGMWVILAVGLVLLVAAAVADRRSRRRAEAADATAPTGRPPAMSRDLCARLDELLAADHLTISATLASAAAATHTSPDGTPTAVLQEARVIVCPEPLDGARVIQALLVGNPDGSDLVIMAPSFDEFALGVALANHLHGPSHVVPLIADEADRDAVTAALESSPTSLQAIRSGWLPAEVWGEARLVVADEISTTLVAGKDSQAER</sequence>
<accession>A0AAC8YEQ4</accession>
<keyword evidence="1" id="KW-0812">Transmembrane</keyword>
<evidence type="ECO:0000313" key="4">
    <source>
        <dbReference type="Proteomes" id="UP000075221"/>
    </source>
</evidence>
<reference evidence="2 4" key="2">
    <citation type="submission" date="2016-02" db="EMBL/GenBank/DDBJ databases">
        <title>Complete Genome Sequence of Propionibacterium acidipropionici ATCC 55737.</title>
        <authorList>
            <person name="Luna Flores C.H."/>
            <person name="Nielsen L.K."/>
            <person name="Marcellin E."/>
        </authorList>
    </citation>
    <scope>NUCLEOTIDE SEQUENCE [LARGE SCALE GENOMIC DNA]</scope>
    <source>
        <strain evidence="2 4">ATCC 55737</strain>
    </source>
</reference>
<dbReference type="EMBL" id="CP015970">
    <property type="protein sequence ID" value="AOZ46658.1"/>
    <property type="molecule type" value="Genomic_DNA"/>
</dbReference>
<keyword evidence="1" id="KW-1133">Transmembrane helix</keyword>
<dbReference type="Proteomes" id="UP000178666">
    <property type="component" value="Chromosome"/>
</dbReference>
<proteinExistence type="predicted"/>
<gene>
    <name evidence="3" type="ORF">A8L58_08030</name>
    <name evidence="2" type="ORF">AXH35_06565</name>
</gene>